<comment type="subcellular location">
    <subcellularLocation>
        <location evidence="1">Cytoplasm</location>
    </subcellularLocation>
</comment>
<reference evidence="5 6" key="1">
    <citation type="submission" date="2019-02" db="EMBL/GenBank/DDBJ databases">
        <title>Draft genome sequence of Amycolatopsis sp. 8-3EHSu isolated from roots of Suaeda maritima.</title>
        <authorList>
            <person name="Duangmal K."/>
            <person name="Chantavorakit T."/>
        </authorList>
    </citation>
    <scope>NUCLEOTIDE SEQUENCE [LARGE SCALE GENOMIC DNA]</scope>
    <source>
        <strain evidence="5 6">8-3EHSu</strain>
    </source>
</reference>
<evidence type="ECO:0000256" key="2">
    <source>
        <dbReference type="ARBA" id="ARBA00006411"/>
    </source>
</evidence>
<dbReference type="Pfam" id="PF14011">
    <property type="entry name" value="ESX-1_EspG"/>
    <property type="match status" value="1"/>
</dbReference>
<keyword evidence="6" id="KW-1185">Reference proteome</keyword>
<dbReference type="AlphaFoldDB" id="A0A4Q7J3K2"/>
<protein>
    <submittedName>
        <fullName evidence="5">ESX secretion-associated protein EspG</fullName>
    </submittedName>
</protein>
<dbReference type="OrthoDB" id="3636725at2"/>
<name>A0A4Q7J3K2_9PSEU</name>
<dbReference type="InterPro" id="IPR025734">
    <property type="entry name" value="EspG"/>
</dbReference>
<dbReference type="EMBL" id="SFCC01000015">
    <property type="protein sequence ID" value="RZQ60903.1"/>
    <property type="molecule type" value="Genomic_DNA"/>
</dbReference>
<evidence type="ECO:0000256" key="4">
    <source>
        <dbReference type="ARBA" id="ARBA00023186"/>
    </source>
</evidence>
<evidence type="ECO:0000313" key="5">
    <source>
        <dbReference type="EMBL" id="RZQ60903.1"/>
    </source>
</evidence>
<proteinExistence type="inferred from homology"/>
<organism evidence="5 6">
    <name type="scientific">Amycolatopsis suaedae</name>
    <dbReference type="NCBI Taxonomy" id="2510978"/>
    <lineage>
        <taxon>Bacteria</taxon>
        <taxon>Bacillati</taxon>
        <taxon>Actinomycetota</taxon>
        <taxon>Actinomycetes</taxon>
        <taxon>Pseudonocardiales</taxon>
        <taxon>Pseudonocardiaceae</taxon>
        <taxon>Amycolatopsis</taxon>
    </lineage>
</organism>
<sequence>MEELDILDEDLKLGRWVYPYEIPYVSPTFTERAEQRARTWRRLESDGLARDERLQPELEDLLRAWASPEILITQVAATTETDTRYRYRGGWQGQLGFLSRQDGDRMVIEGLRPEYVVPEMISFLPDWRPIPHPPVTTVTEPPKPSAEDDLPQIYDTGDDPGSPTGLRAAEHYFTAPMLRYGIITCSAREADSVARRGREVQLGTMTWFDTADGRFFTVTEQLGDGAQRQTYTPADGRRIAQWLRDRLNVALGV</sequence>
<evidence type="ECO:0000313" key="6">
    <source>
        <dbReference type="Proteomes" id="UP000292003"/>
    </source>
</evidence>
<dbReference type="Proteomes" id="UP000292003">
    <property type="component" value="Unassembled WGS sequence"/>
</dbReference>
<evidence type="ECO:0000256" key="1">
    <source>
        <dbReference type="ARBA" id="ARBA00004496"/>
    </source>
</evidence>
<comment type="caution">
    <text evidence="5">The sequence shown here is derived from an EMBL/GenBank/DDBJ whole genome shotgun (WGS) entry which is preliminary data.</text>
</comment>
<comment type="similarity">
    <text evidence="2">Belongs to the EspG family.</text>
</comment>
<accession>A0A4Q7J3K2</accession>
<keyword evidence="3" id="KW-0963">Cytoplasm</keyword>
<evidence type="ECO:0000256" key="3">
    <source>
        <dbReference type="ARBA" id="ARBA00022490"/>
    </source>
</evidence>
<keyword evidence="4" id="KW-0143">Chaperone</keyword>
<gene>
    <name evidence="5" type="ORF">EWH70_26900</name>
</gene>